<gene>
    <name evidence="3" type="ORF">CTEN210_01988</name>
</gene>
<keyword evidence="2" id="KW-0732">Signal</keyword>
<evidence type="ECO:0000256" key="1">
    <source>
        <dbReference type="SAM" id="MobiDB-lite"/>
    </source>
</evidence>
<comment type="caution">
    <text evidence="3">The sequence shown here is derived from an EMBL/GenBank/DDBJ whole genome shotgun (WGS) entry which is preliminary data.</text>
</comment>
<feature type="signal peptide" evidence="2">
    <location>
        <begin position="1"/>
        <end position="24"/>
    </location>
</feature>
<feature type="region of interest" description="Disordered" evidence="1">
    <location>
        <begin position="163"/>
        <end position="182"/>
    </location>
</feature>
<organism evidence="3 4">
    <name type="scientific">Chaetoceros tenuissimus</name>
    <dbReference type="NCBI Taxonomy" id="426638"/>
    <lineage>
        <taxon>Eukaryota</taxon>
        <taxon>Sar</taxon>
        <taxon>Stramenopiles</taxon>
        <taxon>Ochrophyta</taxon>
        <taxon>Bacillariophyta</taxon>
        <taxon>Coscinodiscophyceae</taxon>
        <taxon>Chaetocerotophycidae</taxon>
        <taxon>Chaetocerotales</taxon>
        <taxon>Chaetocerotaceae</taxon>
        <taxon>Chaetoceros</taxon>
    </lineage>
</organism>
<reference evidence="3 4" key="1">
    <citation type="journal article" date="2021" name="Sci. Rep.">
        <title>The genome of the diatom Chaetoceros tenuissimus carries an ancient integrated fragment of an extant virus.</title>
        <authorList>
            <person name="Hongo Y."/>
            <person name="Kimura K."/>
            <person name="Takaki Y."/>
            <person name="Yoshida Y."/>
            <person name="Baba S."/>
            <person name="Kobayashi G."/>
            <person name="Nagasaki K."/>
            <person name="Hano T."/>
            <person name="Tomaru Y."/>
        </authorList>
    </citation>
    <scope>NUCLEOTIDE SEQUENCE [LARGE SCALE GENOMIC DNA]</scope>
    <source>
        <strain evidence="3 4">NIES-3715</strain>
    </source>
</reference>
<evidence type="ECO:0000256" key="2">
    <source>
        <dbReference type="SAM" id="SignalP"/>
    </source>
</evidence>
<feature type="chain" id="PRO_5042079269" evidence="2">
    <location>
        <begin position="25"/>
        <end position="182"/>
    </location>
</feature>
<dbReference type="Proteomes" id="UP001054902">
    <property type="component" value="Unassembled WGS sequence"/>
</dbReference>
<evidence type="ECO:0000313" key="4">
    <source>
        <dbReference type="Proteomes" id="UP001054902"/>
    </source>
</evidence>
<accession>A0AAD3H0M1</accession>
<evidence type="ECO:0000313" key="3">
    <source>
        <dbReference type="EMBL" id="GFH45514.1"/>
    </source>
</evidence>
<dbReference type="AlphaFoldDB" id="A0AAD3H0M1"/>
<protein>
    <submittedName>
        <fullName evidence="3">Uncharacterized protein</fullName>
    </submittedName>
</protein>
<name>A0AAD3H0M1_9STRA</name>
<dbReference type="EMBL" id="BLLK01000020">
    <property type="protein sequence ID" value="GFH45514.1"/>
    <property type="molecule type" value="Genomic_DNA"/>
</dbReference>
<keyword evidence="4" id="KW-1185">Reference proteome</keyword>
<proteinExistence type="predicted"/>
<sequence length="182" mass="20342">MRLHIYTLILCITILSTLITHIDAAEGKDSSKTSYRNCKPASSSTCEMCSGGKHSGRPGCEKTGKHQLFICQNPDDDDDISTKLTYLSCDRTKADEEYLMLRLQGLCFFLAFFSLRNVKREKIASESLFDYRKRMAQVSEHSNGSSGSKMQEMIPLTDTIGKDSFGDDLEQGQLGEMKSNEA</sequence>